<reference evidence="2" key="1">
    <citation type="submission" date="2021-01" db="EMBL/GenBank/DDBJ databases">
        <authorList>
            <person name="Corre E."/>
            <person name="Pelletier E."/>
            <person name="Niang G."/>
            <person name="Scheremetjew M."/>
            <person name="Finn R."/>
            <person name="Kale V."/>
            <person name="Holt S."/>
            <person name="Cochrane G."/>
            <person name="Meng A."/>
            <person name="Brown T."/>
            <person name="Cohen L."/>
        </authorList>
    </citation>
    <scope>NUCLEOTIDE SEQUENCE</scope>
    <source>
        <strain evidence="2">CCMP1243</strain>
    </source>
</reference>
<accession>A0A7S2RNK5</accession>
<feature type="compositionally biased region" description="Basic residues" evidence="1">
    <location>
        <begin position="164"/>
        <end position="176"/>
    </location>
</feature>
<dbReference type="EMBL" id="HBHJ01009827">
    <property type="protein sequence ID" value="CAD9676279.1"/>
    <property type="molecule type" value="Transcribed_RNA"/>
</dbReference>
<dbReference type="AlphaFoldDB" id="A0A7S2RNK5"/>
<feature type="region of interest" description="Disordered" evidence="1">
    <location>
        <begin position="1"/>
        <end position="52"/>
    </location>
</feature>
<sequence>MQDPAGRRAFEARGRMQVHEADRRHEGLREGADTGPPRQSSVPLSAPQNKFHGKRTFHDAFPRCQDPGWPGPDGSLPVPAPLPWPLHVPLPSPDWWYHDTEMPIWCQTYDLERLPHHHHHHPLSALFPTPPPPVHIIPPPRRRRQEQGEEGGEEEEQGGEAPLRVRRQQKQCRRRHQVEPQPLLQGPFDASGYQLAEPLSPALEKRVQESGPGFLDNLGFGDWTHKLDPQDPRDRSLIVELLNRLYNRPQDGFFIYEIFKGGHLSSEPKSMCDSYLSQLLTMARFRIVAFASPKPGSEDKFYVCYDTPELYHAIPGYFAPERKTRGLNGTGGGRKRAKGAPRDFIEGVHYFRSRAKLLEYLRRHGAQHQQQGR</sequence>
<organism evidence="2">
    <name type="scientific">Rhizochromulina marina</name>
    <dbReference type="NCBI Taxonomy" id="1034831"/>
    <lineage>
        <taxon>Eukaryota</taxon>
        <taxon>Sar</taxon>
        <taxon>Stramenopiles</taxon>
        <taxon>Ochrophyta</taxon>
        <taxon>Dictyochophyceae</taxon>
        <taxon>Rhizochromulinales</taxon>
        <taxon>Rhizochromulina</taxon>
    </lineage>
</organism>
<evidence type="ECO:0000313" key="2">
    <source>
        <dbReference type="EMBL" id="CAD9676279.1"/>
    </source>
</evidence>
<feature type="compositionally biased region" description="Polar residues" evidence="1">
    <location>
        <begin position="37"/>
        <end position="48"/>
    </location>
</feature>
<feature type="compositionally biased region" description="Basic and acidic residues" evidence="1">
    <location>
        <begin position="1"/>
        <end position="32"/>
    </location>
</feature>
<proteinExistence type="predicted"/>
<gene>
    <name evidence="2" type="ORF">RMAR1173_LOCUS6368</name>
</gene>
<feature type="compositionally biased region" description="Pro residues" evidence="1">
    <location>
        <begin position="128"/>
        <end position="139"/>
    </location>
</feature>
<feature type="region of interest" description="Disordered" evidence="1">
    <location>
        <begin position="120"/>
        <end position="191"/>
    </location>
</feature>
<protein>
    <submittedName>
        <fullName evidence="2">Uncharacterized protein</fullName>
    </submittedName>
</protein>
<feature type="compositionally biased region" description="Acidic residues" evidence="1">
    <location>
        <begin position="148"/>
        <end position="158"/>
    </location>
</feature>
<name>A0A7S2RNK5_9STRA</name>
<evidence type="ECO:0000256" key="1">
    <source>
        <dbReference type="SAM" id="MobiDB-lite"/>
    </source>
</evidence>